<dbReference type="Proteomes" id="UP000637628">
    <property type="component" value="Unassembled WGS sequence"/>
</dbReference>
<protein>
    <submittedName>
        <fullName evidence="3">Uncharacterized protein</fullName>
    </submittedName>
</protein>
<feature type="region of interest" description="Disordered" evidence="1">
    <location>
        <begin position="1"/>
        <end position="26"/>
    </location>
</feature>
<keyword evidence="2" id="KW-0812">Transmembrane</keyword>
<comment type="caution">
    <text evidence="3">The sequence shown here is derived from an EMBL/GenBank/DDBJ whole genome shotgun (WGS) entry which is preliminary data.</text>
</comment>
<sequence length="259" mass="27344">MSNHDDDRPEDDGVYQSAAGRGRGRRRRNQIAVGIIGLGAVLGAGAYLITAQVIDHQNSTVTTDAGPTQPPMGAADSVDSPTEDPSLPVPSPSVSVSVPSGGSTKSGVKQSTSPAPSLSLPPSMSVEEQIRQAREKAAADGYPVQKALTAGPNVPTGPVDERTEKHKGGILRVITARHDLTGQRELLWPANGGKRVGDAECTQTFRFSNNDKASTKPNLLLCWKTSAKRSVITMMIDQDGKPSGAESVKVIDQEWAKLD</sequence>
<reference evidence="3 4" key="1">
    <citation type="submission" date="2021-01" db="EMBL/GenBank/DDBJ databases">
        <title>Whole genome shotgun sequence of Actinoplanes durhamensis NBRC 14914.</title>
        <authorList>
            <person name="Komaki H."/>
            <person name="Tamura T."/>
        </authorList>
    </citation>
    <scope>NUCLEOTIDE SEQUENCE [LARGE SCALE GENOMIC DNA]</scope>
    <source>
        <strain evidence="3 4">NBRC 14914</strain>
    </source>
</reference>
<evidence type="ECO:0000256" key="1">
    <source>
        <dbReference type="SAM" id="MobiDB-lite"/>
    </source>
</evidence>
<feature type="transmembrane region" description="Helical" evidence="2">
    <location>
        <begin position="31"/>
        <end position="49"/>
    </location>
</feature>
<keyword evidence="4" id="KW-1185">Reference proteome</keyword>
<evidence type="ECO:0000313" key="4">
    <source>
        <dbReference type="Proteomes" id="UP000637628"/>
    </source>
</evidence>
<evidence type="ECO:0000313" key="3">
    <source>
        <dbReference type="EMBL" id="GIE06578.1"/>
    </source>
</evidence>
<feature type="compositionally biased region" description="Low complexity" evidence="1">
    <location>
        <begin position="92"/>
        <end position="125"/>
    </location>
</feature>
<name>A0ABQ3Z9Q4_9ACTN</name>
<keyword evidence="2" id="KW-0472">Membrane</keyword>
<dbReference type="EMBL" id="BOML01000064">
    <property type="protein sequence ID" value="GIE06578.1"/>
    <property type="molecule type" value="Genomic_DNA"/>
</dbReference>
<proteinExistence type="predicted"/>
<keyword evidence="2" id="KW-1133">Transmembrane helix</keyword>
<feature type="region of interest" description="Disordered" evidence="1">
    <location>
        <begin position="60"/>
        <end position="128"/>
    </location>
</feature>
<accession>A0ABQ3Z9Q4</accession>
<evidence type="ECO:0000256" key="2">
    <source>
        <dbReference type="SAM" id="Phobius"/>
    </source>
</evidence>
<gene>
    <name evidence="3" type="ORF">Adu01nite_79280</name>
</gene>
<organism evidence="3 4">
    <name type="scientific">Paractinoplanes durhamensis</name>
    <dbReference type="NCBI Taxonomy" id="113563"/>
    <lineage>
        <taxon>Bacteria</taxon>
        <taxon>Bacillati</taxon>
        <taxon>Actinomycetota</taxon>
        <taxon>Actinomycetes</taxon>
        <taxon>Micromonosporales</taxon>
        <taxon>Micromonosporaceae</taxon>
        <taxon>Paractinoplanes</taxon>
    </lineage>
</organism>
<dbReference type="RefSeq" id="WP_203734427.1">
    <property type="nucleotide sequence ID" value="NZ_BAAATX010000020.1"/>
</dbReference>